<dbReference type="AlphaFoldDB" id="A0A3Q3SRG0"/>
<dbReference type="Pfam" id="PF00271">
    <property type="entry name" value="Helicase_C"/>
    <property type="match status" value="1"/>
</dbReference>
<evidence type="ECO:0000256" key="14">
    <source>
        <dbReference type="SAM" id="MobiDB-lite"/>
    </source>
</evidence>
<organism evidence="18 19">
    <name type="scientific">Mastacembelus armatus</name>
    <name type="common">zig-zag eel</name>
    <dbReference type="NCBI Taxonomy" id="205130"/>
    <lineage>
        <taxon>Eukaryota</taxon>
        <taxon>Metazoa</taxon>
        <taxon>Chordata</taxon>
        <taxon>Craniata</taxon>
        <taxon>Vertebrata</taxon>
        <taxon>Euteleostomi</taxon>
        <taxon>Actinopterygii</taxon>
        <taxon>Neopterygii</taxon>
        <taxon>Teleostei</taxon>
        <taxon>Neoteleostei</taxon>
        <taxon>Acanthomorphata</taxon>
        <taxon>Anabantaria</taxon>
        <taxon>Synbranchiformes</taxon>
        <taxon>Mastacembelidae</taxon>
        <taxon>Mastacembelus</taxon>
    </lineage>
</organism>
<evidence type="ECO:0000256" key="7">
    <source>
        <dbReference type="ARBA" id="ARBA00022884"/>
    </source>
</evidence>
<feature type="region of interest" description="Disordered" evidence="14">
    <location>
        <begin position="566"/>
        <end position="676"/>
    </location>
</feature>
<dbReference type="GO" id="GO:0030490">
    <property type="term" value="P:maturation of SSU-rRNA"/>
    <property type="evidence" value="ECO:0007669"/>
    <property type="project" value="InterPro"/>
</dbReference>
<dbReference type="GO" id="GO:0005730">
    <property type="term" value="C:nucleolus"/>
    <property type="evidence" value="ECO:0007669"/>
    <property type="project" value="UniProtKB-SubCell"/>
</dbReference>
<evidence type="ECO:0000259" key="15">
    <source>
        <dbReference type="PROSITE" id="PS51192"/>
    </source>
</evidence>
<proteinExistence type="inferred from homology"/>
<evidence type="ECO:0000256" key="10">
    <source>
        <dbReference type="ARBA" id="ARBA00044533"/>
    </source>
</evidence>
<dbReference type="GO" id="GO:0005524">
    <property type="term" value="F:ATP binding"/>
    <property type="evidence" value="ECO:0007669"/>
    <property type="project" value="UniProtKB-KW"/>
</dbReference>
<evidence type="ECO:0000313" key="18">
    <source>
        <dbReference type="Ensembl" id="ENSMAMP00000029270.1"/>
    </source>
</evidence>
<feature type="compositionally biased region" description="Basic residues" evidence="14">
    <location>
        <begin position="566"/>
        <end position="575"/>
    </location>
</feature>
<evidence type="ECO:0000256" key="8">
    <source>
        <dbReference type="ARBA" id="ARBA00023242"/>
    </source>
</evidence>
<evidence type="ECO:0000313" key="19">
    <source>
        <dbReference type="Proteomes" id="UP000261640"/>
    </source>
</evidence>
<feature type="domain" description="Helicase ATP-binding" evidence="15">
    <location>
        <begin position="209"/>
        <end position="387"/>
    </location>
</feature>
<reference evidence="18" key="2">
    <citation type="submission" date="2025-09" db="UniProtKB">
        <authorList>
            <consortium name="Ensembl"/>
        </authorList>
    </citation>
    <scope>IDENTIFICATION</scope>
</reference>
<dbReference type="Pfam" id="PF00270">
    <property type="entry name" value="DEAD"/>
    <property type="match status" value="1"/>
</dbReference>
<keyword evidence="19" id="KW-1185">Reference proteome</keyword>
<dbReference type="GO" id="GO:0016787">
    <property type="term" value="F:hydrolase activity"/>
    <property type="evidence" value="ECO:0007669"/>
    <property type="project" value="UniProtKB-KW"/>
</dbReference>
<dbReference type="Proteomes" id="UP000261640">
    <property type="component" value="Unplaced"/>
</dbReference>
<feature type="compositionally biased region" description="Basic residues" evidence="14">
    <location>
        <begin position="659"/>
        <end position="670"/>
    </location>
</feature>
<evidence type="ECO:0000256" key="4">
    <source>
        <dbReference type="ARBA" id="ARBA00022801"/>
    </source>
</evidence>
<evidence type="ECO:0000259" key="16">
    <source>
        <dbReference type="PROSITE" id="PS51194"/>
    </source>
</evidence>
<dbReference type="GeneTree" id="ENSGT00550000074863"/>
<feature type="region of interest" description="Disordered" evidence="14">
    <location>
        <begin position="31"/>
        <end position="119"/>
    </location>
</feature>
<evidence type="ECO:0000256" key="2">
    <source>
        <dbReference type="ARBA" id="ARBA00012552"/>
    </source>
</evidence>
<dbReference type="InterPro" id="IPR014001">
    <property type="entry name" value="Helicase_ATP-bd"/>
</dbReference>
<dbReference type="PROSITE" id="PS51194">
    <property type="entry name" value="HELICASE_CTER"/>
    <property type="match status" value="1"/>
</dbReference>
<dbReference type="InterPro" id="IPR050079">
    <property type="entry name" value="DEAD_box_RNA_helicase"/>
</dbReference>
<feature type="domain" description="DEAD-box RNA helicase Q" evidence="17">
    <location>
        <begin position="178"/>
        <end position="206"/>
    </location>
</feature>
<dbReference type="PROSITE" id="PS51195">
    <property type="entry name" value="Q_MOTIF"/>
    <property type="match status" value="1"/>
</dbReference>
<feature type="compositionally biased region" description="Basic and acidic residues" evidence="14">
    <location>
        <begin position="636"/>
        <end position="646"/>
    </location>
</feature>
<dbReference type="FunCoup" id="A0A3Q3SRG0">
    <property type="interactions" value="1240"/>
</dbReference>
<dbReference type="STRING" id="205130.ENSMAMP00000029270"/>
<dbReference type="OrthoDB" id="360161at2759"/>
<dbReference type="GO" id="GO:0003724">
    <property type="term" value="F:RNA helicase activity"/>
    <property type="evidence" value="ECO:0007669"/>
    <property type="project" value="UniProtKB-EC"/>
</dbReference>
<dbReference type="CDD" id="cd18787">
    <property type="entry name" value="SF2_C_DEAD"/>
    <property type="match status" value="1"/>
</dbReference>
<evidence type="ECO:0000256" key="6">
    <source>
        <dbReference type="ARBA" id="ARBA00022840"/>
    </source>
</evidence>
<dbReference type="FunFam" id="3.40.50.300:FF:000906">
    <property type="entry name" value="Probable ATP-dependent RNA helicase DDX52"/>
    <property type="match status" value="1"/>
</dbReference>
<dbReference type="SMART" id="SM00487">
    <property type="entry name" value="DEXDc"/>
    <property type="match status" value="1"/>
</dbReference>
<dbReference type="SUPFAM" id="SSF52540">
    <property type="entry name" value="P-loop containing nucleoside triphosphate hydrolases"/>
    <property type="match status" value="1"/>
</dbReference>
<dbReference type="InParanoid" id="A0A3Q3SRG0"/>
<keyword evidence="5" id="KW-0347">Helicase</keyword>
<dbReference type="PANTHER" id="PTHR47959">
    <property type="entry name" value="ATP-DEPENDENT RNA HELICASE RHLE-RELATED"/>
    <property type="match status" value="1"/>
</dbReference>
<dbReference type="GO" id="GO:0005829">
    <property type="term" value="C:cytosol"/>
    <property type="evidence" value="ECO:0007669"/>
    <property type="project" value="TreeGrafter"/>
</dbReference>
<evidence type="ECO:0000256" key="13">
    <source>
        <dbReference type="PROSITE-ProRule" id="PRU00552"/>
    </source>
</evidence>
<dbReference type="InterPro" id="IPR044764">
    <property type="entry name" value="DDX52/Rok1_DEADc"/>
</dbReference>
<reference evidence="18" key="1">
    <citation type="submission" date="2025-08" db="UniProtKB">
        <authorList>
            <consortium name="Ensembl"/>
        </authorList>
    </citation>
    <scope>IDENTIFICATION</scope>
</reference>
<dbReference type="InterPro" id="IPR001650">
    <property type="entry name" value="Helicase_C-like"/>
</dbReference>
<dbReference type="CDD" id="cd17957">
    <property type="entry name" value="DEADc_DDX52"/>
    <property type="match status" value="1"/>
</dbReference>
<dbReference type="FunFam" id="3.40.50.300:FF:000759">
    <property type="entry name" value="probable ATP-dependent RNA helicase DDX52"/>
    <property type="match status" value="1"/>
</dbReference>
<evidence type="ECO:0000256" key="9">
    <source>
        <dbReference type="ARBA" id="ARBA00024355"/>
    </source>
</evidence>
<dbReference type="EC" id="3.6.4.13" evidence="2"/>
<keyword evidence="7" id="KW-0694">RNA-binding</keyword>
<dbReference type="SMART" id="SM00490">
    <property type="entry name" value="HELICc"/>
    <property type="match status" value="1"/>
</dbReference>
<feature type="compositionally biased region" description="Basic and acidic residues" evidence="14">
    <location>
        <begin position="62"/>
        <end position="92"/>
    </location>
</feature>
<protein>
    <recommendedName>
        <fullName evidence="10">Probable ATP-dependent RNA helicase DDX52</fullName>
        <ecNumber evidence="2">3.6.4.13</ecNumber>
    </recommendedName>
    <alternativeName>
        <fullName evidence="12">DEAD box protein 52</fullName>
    </alternativeName>
</protein>
<keyword evidence="4" id="KW-0378">Hydrolase</keyword>
<evidence type="ECO:0000256" key="5">
    <source>
        <dbReference type="ARBA" id="ARBA00022806"/>
    </source>
</evidence>
<dbReference type="InterPro" id="IPR011545">
    <property type="entry name" value="DEAD/DEAH_box_helicase_dom"/>
</dbReference>
<dbReference type="InterPro" id="IPR014014">
    <property type="entry name" value="RNA_helicase_DEAD_Q_motif"/>
</dbReference>
<dbReference type="GeneID" id="113142965"/>
<keyword evidence="8" id="KW-0539">Nucleus</keyword>
<dbReference type="CTD" id="11056"/>
<keyword evidence="3" id="KW-0547">Nucleotide-binding</keyword>
<evidence type="ECO:0000259" key="17">
    <source>
        <dbReference type="PROSITE" id="PS51195"/>
    </source>
</evidence>
<evidence type="ECO:0000256" key="11">
    <source>
        <dbReference type="ARBA" id="ARBA00047984"/>
    </source>
</evidence>
<feature type="compositionally biased region" description="Basic residues" evidence="14">
    <location>
        <begin position="626"/>
        <end position="635"/>
    </location>
</feature>
<sequence>MDAFELFRKLGAGAKFDLKRFGQDAARFKVTRSQEGEATSDPLAAIDYFGTGPASGAQSRTIRLEDEGAEEHDERDSDSGGKRKRKDEDRTVRTKKKKTQNSQVELQAVGGPRTQDAGITWISSSDIKIQNLPSDGKEKNSQKRLKQLHQEKVNRIRSQHRINVHGCDIPDPMCTFEELQTEYRLNPRVLQNLRDAGLNTPTPIQMQAIPLMMHGREVLACAPTGSGKTLAFCLPLLAHLQQPANLGFRALIISPTRELASQTYRELLRLSEGVGFRVHIIDKASVAAKKYGPQSNKKYDILVSTPNRLIFLLKQDPPALDLSSVEWLVVDESDKLFEDGKTGFREQLATVFLACCGSKVRRAFFSATCTLDVEQWCRLNLDNLVSVNIGHRNTAVETVEQELLFVGTENGKLVAMRDIIKKGFLPPMLVFVQSIDRARELFHELVYEGINVDVIHADRTQQQRDNVVNSFRSGKIWVLICTALLARGIDFKGVNLVLNYDFPTSAVEYIHRIGRTGRAGHQGKAITFFTENDKPLLRSIANVIKQAGCPVPEYMIGFKKIHSKVKRRLEKKPPKRSTICTTPRFLMKKKGTAANKGQKQAASGEHQGENGCQMESQKQKGEKKTKGQRLKKENKRQKEGGAEKPKKTFQKSGSSSSRTKLKNRSKVKKNKPQEEE</sequence>
<comment type="catalytic activity">
    <reaction evidence="11">
        <text>ATP + H2O = ADP + phosphate + H(+)</text>
        <dbReference type="Rhea" id="RHEA:13065"/>
        <dbReference type="ChEBI" id="CHEBI:15377"/>
        <dbReference type="ChEBI" id="CHEBI:15378"/>
        <dbReference type="ChEBI" id="CHEBI:30616"/>
        <dbReference type="ChEBI" id="CHEBI:43474"/>
        <dbReference type="ChEBI" id="CHEBI:456216"/>
        <dbReference type="EC" id="3.6.4.13"/>
    </reaction>
</comment>
<dbReference type="PANTHER" id="PTHR47959:SF15">
    <property type="entry name" value="RNA HELICASE"/>
    <property type="match status" value="1"/>
</dbReference>
<dbReference type="RefSeq" id="XP_026184138.1">
    <property type="nucleotide sequence ID" value="XM_026328353.1"/>
</dbReference>
<feature type="domain" description="Helicase C-terminal" evidence="16">
    <location>
        <begin position="398"/>
        <end position="559"/>
    </location>
</feature>
<accession>A0A3Q3SRG0</accession>
<evidence type="ECO:0000256" key="3">
    <source>
        <dbReference type="ARBA" id="ARBA00022741"/>
    </source>
</evidence>
<dbReference type="GO" id="GO:0003723">
    <property type="term" value="F:RNA binding"/>
    <property type="evidence" value="ECO:0007669"/>
    <property type="project" value="UniProtKB-KW"/>
</dbReference>
<dbReference type="PROSITE" id="PS51192">
    <property type="entry name" value="HELICASE_ATP_BIND_1"/>
    <property type="match status" value="1"/>
</dbReference>
<evidence type="ECO:0000256" key="12">
    <source>
        <dbReference type="ARBA" id="ARBA00075556"/>
    </source>
</evidence>
<name>A0A3Q3SRG0_9TELE</name>
<dbReference type="Ensembl" id="ENSMAMT00000030021.2">
    <property type="protein sequence ID" value="ENSMAMP00000029270.1"/>
    <property type="gene ID" value="ENSMAMG00000019719.2"/>
</dbReference>
<keyword evidence="6" id="KW-0067">ATP-binding</keyword>
<comment type="similarity">
    <text evidence="9">Belongs to the DEAD box helicase family. DDX52/ROK1 subfamily.</text>
</comment>
<comment type="subcellular location">
    <subcellularLocation>
        <location evidence="1">Nucleus</location>
        <location evidence="1">Nucleolus</location>
    </subcellularLocation>
</comment>
<feature type="short sequence motif" description="Q motif" evidence="13">
    <location>
        <begin position="178"/>
        <end position="206"/>
    </location>
</feature>
<dbReference type="Gene3D" id="3.40.50.300">
    <property type="entry name" value="P-loop containing nucleotide triphosphate hydrolases"/>
    <property type="match status" value="2"/>
</dbReference>
<dbReference type="InterPro" id="IPR027417">
    <property type="entry name" value="P-loop_NTPase"/>
</dbReference>
<evidence type="ECO:0000256" key="1">
    <source>
        <dbReference type="ARBA" id="ARBA00004604"/>
    </source>
</evidence>